<reference evidence="2 3" key="1">
    <citation type="submission" date="2020-07" db="EMBL/GenBank/DDBJ databases">
        <title>Sequencing the genomes of 1000 actinobacteria strains.</title>
        <authorList>
            <person name="Klenk H.-P."/>
        </authorList>
    </citation>
    <scope>NUCLEOTIDE SEQUENCE [LARGE SCALE GENOMIC DNA]</scope>
    <source>
        <strain evidence="2 3">DSM 23987</strain>
    </source>
</reference>
<feature type="transmembrane region" description="Helical" evidence="1">
    <location>
        <begin position="49"/>
        <end position="71"/>
    </location>
</feature>
<protein>
    <submittedName>
        <fullName evidence="2">Uncharacterized protein</fullName>
    </submittedName>
</protein>
<dbReference type="EMBL" id="JACCAB010000001">
    <property type="protein sequence ID" value="NYG07081.1"/>
    <property type="molecule type" value="Genomic_DNA"/>
</dbReference>
<gene>
    <name evidence="2" type="ORF">BJ986_001568</name>
</gene>
<sequence>MSSSYQFDLLRTYRFLRLAMVLLVLLLFISVATYIWSSGHILQSISASYYTPVQAVFVASLCAIGTCLIVYQGSTNLEDVLLNGAGFFAFIVAFVPTRPEQKCVSSAISSDVRDAITNNVSALFIVAVLAFAAVMGIQLFATPAADRALSKGVGVAIGLSVLAFLGLVGFYLVNRGAFMCHGHDTAAILLFIGIVAVVFVNARGLAREQAREDGRPVRQHLWNRYFWGFVLMVVSILVIVVTGPWLGWLDHWVFWLEAALIGQFATFWLTQTIDLWREPRREDAPVAGA</sequence>
<keyword evidence="1" id="KW-0812">Transmembrane</keyword>
<feature type="transmembrane region" description="Helical" evidence="1">
    <location>
        <begin position="119"/>
        <end position="141"/>
    </location>
</feature>
<proteinExistence type="predicted"/>
<keyword evidence="3" id="KW-1185">Reference proteome</keyword>
<feature type="transmembrane region" description="Helical" evidence="1">
    <location>
        <begin position="80"/>
        <end position="99"/>
    </location>
</feature>
<organism evidence="2 3">
    <name type="scientific">Pedococcus badiiscoriae</name>
    <dbReference type="NCBI Taxonomy" id="642776"/>
    <lineage>
        <taxon>Bacteria</taxon>
        <taxon>Bacillati</taxon>
        <taxon>Actinomycetota</taxon>
        <taxon>Actinomycetes</taxon>
        <taxon>Micrococcales</taxon>
        <taxon>Intrasporangiaceae</taxon>
        <taxon>Pedococcus</taxon>
    </lineage>
</organism>
<comment type="caution">
    <text evidence="2">The sequence shown here is derived from an EMBL/GenBank/DDBJ whole genome shotgun (WGS) entry which is preliminary data.</text>
</comment>
<evidence type="ECO:0000313" key="2">
    <source>
        <dbReference type="EMBL" id="NYG07081.1"/>
    </source>
</evidence>
<feature type="transmembrane region" description="Helical" evidence="1">
    <location>
        <begin position="252"/>
        <end position="270"/>
    </location>
</feature>
<keyword evidence="1" id="KW-0472">Membrane</keyword>
<accession>A0A852WHP2</accession>
<evidence type="ECO:0000313" key="3">
    <source>
        <dbReference type="Proteomes" id="UP000573599"/>
    </source>
</evidence>
<name>A0A852WHP2_9MICO</name>
<dbReference type="AlphaFoldDB" id="A0A852WHP2"/>
<evidence type="ECO:0000256" key="1">
    <source>
        <dbReference type="SAM" id="Phobius"/>
    </source>
</evidence>
<feature type="transmembrane region" description="Helical" evidence="1">
    <location>
        <begin position="225"/>
        <end position="246"/>
    </location>
</feature>
<dbReference type="Proteomes" id="UP000573599">
    <property type="component" value="Unassembled WGS sequence"/>
</dbReference>
<feature type="transmembrane region" description="Helical" evidence="1">
    <location>
        <begin position="153"/>
        <end position="173"/>
    </location>
</feature>
<feature type="transmembrane region" description="Helical" evidence="1">
    <location>
        <begin position="15"/>
        <end position="37"/>
    </location>
</feature>
<keyword evidence="1" id="KW-1133">Transmembrane helix</keyword>
<feature type="transmembrane region" description="Helical" evidence="1">
    <location>
        <begin position="185"/>
        <end position="204"/>
    </location>
</feature>
<dbReference type="RefSeq" id="WP_179421472.1">
    <property type="nucleotide sequence ID" value="NZ_JACCAB010000001.1"/>
</dbReference>